<sequence length="146" mass="16657">MTALNATETNTLSAPQDDDKIQGIMHRLIDLLDVEWRILEQAQYDLLPDITQEKTKLEDELHAELATQRKVRTGQVHAGLIVDFEMVKTLRAKLDRNNVRLKAKREACLKRIRAGWAATAGDSSTSYDRQGDLRGKAHQKIFNMKM</sequence>
<evidence type="ECO:0008006" key="3">
    <source>
        <dbReference type="Google" id="ProtNLM"/>
    </source>
</evidence>
<accession>A0A367WEQ7</accession>
<proteinExistence type="predicted"/>
<reference evidence="1 2" key="1">
    <citation type="submission" date="2014-07" db="EMBL/GenBank/DDBJ databases">
        <title>Draft genome sequence of Thalassospira profundimaris 35.</title>
        <authorList>
            <person name="Lai Q."/>
            <person name="Shao Z."/>
        </authorList>
    </citation>
    <scope>NUCLEOTIDE SEQUENCE [LARGE SCALE GENOMIC DNA]</scope>
    <source>
        <strain evidence="1 2">35</strain>
    </source>
</reference>
<dbReference type="AlphaFoldDB" id="A0A367WEQ7"/>
<dbReference type="EMBL" id="JPWF01000001">
    <property type="protein sequence ID" value="RCK39913.1"/>
    <property type="molecule type" value="Genomic_DNA"/>
</dbReference>
<comment type="caution">
    <text evidence="1">The sequence shown here is derived from an EMBL/GenBank/DDBJ whole genome shotgun (WGS) entry which is preliminary data.</text>
</comment>
<gene>
    <name evidence="1" type="ORF">TH19_02415</name>
</gene>
<dbReference type="Proteomes" id="UP000253226">
    <property type="component" value="Unassembled WGS sequence"/>
</dbReference>
<evidence type="ECO:0000313" key="2">
    <source>
        <dbReference type="Proteomes" id="UP000253226"/>
    </source>
</evidence>
<dbReference type="OrthoDB" id="7350752at2"/>
<dbReference type="RefSeq" id="WP_114100686.1">
    <property type="nucleotide sequence ID" value="NZ_JPWF01000001.1"/>
</dbReference>
<organism evidence="1 2">
    <name type="scientific">Thalassospira profundimaris</name>
    <dbReference type="NCBI Taxonomy" id="502049"/>
    <lineage>
        <taxon>Bacteria</taxon>
        <taxon>Pseudomonadati</taxon>
        <taxon>Pseudomonadota</taxon>
        <taxon>Alphaproteobacteria</taxon>
        <taxon>Rhodospirillales</taxon>
        <taxon>Thalassospiraceae</taxon>
        <taxon>Thalassospira</taxon>
    </lineage>
</organism>
<protein>
    <recommendedName>
        <fullName evidence="3">Flagellar biosynthesis protein FlgN</fullName>
    </recommendedName>
</protein>
<evidence type="ECO:0000313" key="1">
    <source>
        <dbReference type="EMBL" id="RCK39913.1"/>
    </source>
</evidence>
<name>A0A367WEQ7_9PROT</name>